<dbReference type="SUPFAM" id="SSF48150">
    <property type="entry name" value="DNA-glycosylase"/>
    <property type="match status" value="1"/>
</dbReference>
<name>A0A085TZN9_9RHOB</name>
<evidence type="ECO:0000313" key="2">
    <source>
        <dbReference type="Proteomes" id="UP000028607"/>
    </source>
</evidence>
<dbReference type="STRING" id="1317124.DW2_02709"/>
<dbReference type="Proteomes" id="UP000028607">
    <property type="component" value="Unassembled WGS sequence"/>
</dbReference>
<reference evidence="1 2" key="2">
    <citation type="journal article" date="2015" name="Antonie Van Leeuwenhoek">
        <title>Thioclava indica sp. nov., isolated from surface seawater of the Indian Ocean.</title>
        <authorList>
            <person name="Liu Y."/>
            <person name="Lai Q."/>
            <person name="Du J."/>
            <person name="Xu H."/>
            <person name="Jiang L."/>
            <person name="Shao Z."/>
        </authorList>
    </citation>
    <scope>NUCLEOTIDE SEQUENCE [LARGE SCALE GENOMIC DNA]</scope>
    <source>
        <strain evidence="1 2">13D2W-2</strain>
    </source>
</reference>
<dbReference type="eggNOG" id="COG0177">
    <property type="taxonomic scope" value="Bacteria"/>
</dbReference>
<reference evidence="2" key="1">
    <citation type="submission" date="2013-04" db="EMBL/GenBank/DDBJ databases">
        <title>Thioclava sp. 13D2W-2 Genome Sequencing.</title>
        <authorList>
            <person name="Lai Q."/>
            <person name="Li G."/>
            <person name="Shao Z."/>
        </authorList>
    </citation>
    <scope>NUCLEOTIDE SEQUENCE [LARGE SCALE GENOMIC DNA]</scope>
    <source>
        <strain evidence="2">13D2W-2</strain>
    </source>
</reference>
<dbReference type="Gene3D" id="1.10.340.30">
    <property type="entry name" value="Hypothetical protein, domain 2"/>
    <property type="match status" value="1"/>
</dbReference>
<sequence length="220" mass="24443">MTGELDDRARQVLVSRLLDRHGRSYAEEIGLDLTNETAWFGWLCAALLMSARISAEVATRAAQALIEAGLDTPGAMARSSWSARVALLDRAGYVRYDERTARMLGEMARRVLDLYGGTLGFLRETARHDPAEERRLLLEFKGIGPVGADIFLREMQLAWPEIYPFADARARKAAARLGLPDKVGDLAGLVPRAEFPRLLAALVRVDLAHETERLRLDLDS</sequence>
<dbReference type="InterPro" id="IPR011257">
    <property type="entry name" value="DNA_glycosylase"/>
</dbReference>
<evidence type="ECO:0008006" key="3">
    <source>
        <dbReference type="Google" id="ProtNLM"/>
    </source>
</evidence>
<gene>
    <name evidence="1" type="ORF">DW2_02709</name>
</gene>
<organism evidence="1 2">
    <name type="scientific">Thioclava atlantica</name>
    <dbReference type="NCBI Taxonomy" id="1317124"/>
    <lineage>
        <taxon>Bacteria</taxon>
        <taxon>Pseudomonadati</taxon>
        <taxon>Pseudomonadota</taxon>
        <taxon>Alphaproteobacteria</taxon>
        <taxon>Rhodobacterales</taxon>
        <taxon>Paracoccaceae</taxon>
        <taxon>Thioclava</taxon>
    </lineage>
</organism>
<dbReference type="RefSeq" id="WP_051855216.1">
    <property type="nucleotide sequence ID" value="NZ_AQRC01000002.1"/>
</dbReference>
<protein>
    <recommendedName>
        <fullName evidence="3">Endonuclease III-like protein</fullName>
    </recommendedName>
</protein>
<dbReference type="AlphaFoldDB" id="A0A085TZN9"/>
<proteinExistence type="predicted"/>
<evidence type="ECO:0000313" key="1">
    <source>
        <dbReference type="EMBL" id="KFE36186.1"/>
    </source>
</evidence>
<dbReference type="PATRIC" id="fig|1317124.6.peg.539"/>
<keyword evidence="2" id="KW-1185">Reference proteome</keyword>
<comment type="caution">
    <text evidence="1">The sequence shown here is derived from an EMBL/GenBank/DDBJ whole genome shotgun (WGS) entry which is preliminary data.</text>
</comment>
<dbReference type="GO" id="GO:0003824">
    <property type="term" value="F:catalytic activity"/>
    <property type="evidence" value="ECO:0007669"/>
    <property type="project" value="InterPro"/>
</dbReference>
<dbReference type="GO" id="GO:0006281">
    <property type="term" value="P:DNA repair"/>
    <property type="evidence" value="ECO:0007669"/>
    <property type="project" value="InterPro"/>
</dbReference>
<dbReference type="EMBL" id="AQRC01000002">
    <property type="protein sequence ID" value="KFE36186.1"/>
    <property type="molecule type" value="Genomic_DNA"/>
</dbReference>
<dbReference type="OrthoDB" id="3078554at2"/>
<accession>A0A085TZN9</accession>